<dbReference type="Proteomes" id="UP000460287">
    <property type="component" value="Unassembled WGS sequence"/>
</dbReference>
<dbReference type="AlphaFoldDB" id="A0A7X2MVK5"/>
<gene>
    <name evidence="2" type="ORF">FYJ33_00120</name>
</gene>
<organism evidence="2 3">
    <name type="scientific">Inconstantimicrobium porci</name>
    <dbReference type="NCBI Taxonomy" id="2652291"/>
    <lineage>
        <taxon>Bacteria</taxon>
        <taxon>Bacillati</taxon>
        <taxon>Bacillota</taxon>
        <taxon>Clostridia</taxon>
        <taxon>Eubacteriales</taxon>
        <taxon>Clostridiaceae</taxon>
        <taxon>Inconstantimicrobium</taxon>
    </lineage>
</organism>
<accession>A0A7X2MVK5</accession>
<sequence length="103" mass="11829">MYNSIGINLQKELNYLGKRVKIPKITAKSNCCCDHDHFSKTHYYTYTSQPEDSNNEGSDFKEDMNKMLCPVRDFMNNNKKFITMTAGILLITLAGIKILKELS</sequence>
<comment type="caution">
    <text evidence="2">The sequence shown here is derived from an EMBL/GenBank/DDBJ whole genome shotgun (WGS) entry which is preliminary data.</text>
</comment>
<evidence type="ECO:0000313" key="2">
    <source>
        <dbReference type="EMBL" id="MSR89854.1"/>
    </source>
</evidence>
<keyword evidence="1" id="KW-1133">Transmembrane helix</keyword>
<feature type="transmembrane region" description="Helical" evidence="1">
    <location>
        <begin position="81"/>
        <end position="99"/>
    </location>
</feature>
<dbReference type="RefSeq" id="WP_154529744.1">
    <property type="nucleotide sequence ID" value="NZ_JAQXTV010000075.1"/>
</dbReference>
<proteinExistence type="predicted"/>
<keyword evidence="1" id="KW-0812">Transmembrane</keyword>
<dbReference type="EMBL" id="VULX01000001">
    <property type="protein sequence ID" value="MSR89854.1"/>
    <property type="molecule type" value="Genomic_DNA"/>
</dbReference>
<reference evidence="2 3" key="1">
    <citation type="submission" date="2019-08" db="EMBL/GenBank/DDBJ databases">
        <title>In-depth cultivation of the pig gut microbiome towards novel bacterial diversity and tailored functional studies.</title>
        <authorList>
            <person name="Wylensek D."/>
            <person name="Hitch T.C.A."/>
            <person name="Clavel T."/>
        </authorList>
    </citation>
    <scope>NUCLEOTIDE SEQUENCE [LARGE SCALE GENOMIC DNA]</scope>
    <source>
        <strain evidence="2 3">WCA-383-APC-5B</strain>
    </source>
</reference>
<keyword evidence="1" id="KW-0472">Membrane</keyword>
<evidence type="ECO:0000256" key="1">
    <source>
        <dbReference type="SAM" id="Phobius"/>
    </source>
</evidence>
<protein>
    <submittedName>
        <fullName evidence="2">Uncharacterized protein</fullName>
    </submittedName>
</protein>
<name>A0A7X2MVK5_9CLOT</name>
<keyword evidence="3" id="KW-1185">Reference proteome</keyword>
<evidence type="ECO:0000313" key="3">
    <source>
        <dbReference type="Proteomes" id="UP000460287"/>
    </source>
</evidence>